<dbReference type="AlphaFoldDB" id="A0A1G5WTK9"/>
<feature type="transmembrane region" description="Helical" evidence="9">
    <location>
        <begin position="338"/>
        <end position="357"/>
    </location>
</feature>
<dbReference type="GO" id="GO:0015297">
    <property type="term" value="F:antiporter activity"/>
    <property type="evidence" value="ECO:0007669"/>
    <property type="project" value="UniProtKB-KW"/>
</dbReference>
<dbReference type="RefSeq" id="WP_091365575.1">
    <property type="nucleotide sequence ID" value="NZ_FMXA01000034.1"/>
</dbReference>
<keyword evidence="6 9" id="KW-1133">Transmembrane helix</keyword>
<feature type="transmembrane region" description="Helical" evidence="9">
    <location>
        <begin position="369"/>
        <end position="392"/>
    </location>
</feature>
<evidence type="ECO:0000313" key="12">
    <source>
        <dbReference type="Proteomes" id="UP000199689"/>
    </source>
</evidence>
<feature type="transmembrane region" description="Helical" evidence="9">
    <location>
        <begin position="89"/>
        <end position="112"/>
    </location>
</feature>
<feature type="transmembrane region" description="Helical" evidence="9">
    <location>
        <begin position="149"/>
        <end position="170"/>
    </location>
</feature>
<evidence type="ECO:0000256" key="4">
    <source>
        <dbReference type="ARBA" id="ARBA00022449"/>
    </source>
</evidence>
<evidence type="ECO:0000256" key="2">
    <source>
        <dbReference type="ARBA" id="ARBA00005551"/>
    </source>
</evidence>
<proteinExistence type="inferred from homology"/>
<accession>A0A1G5WTK9</accession>
<evidence type="ECO:0000259" key="10">
    <source>
        <dbReference type="Pfam" id="PF00999"/>
    </source>
</evidence>
<keyword evidence="7" id="KW-0406">Ion transport</keyword>
<dbReference type="InterPro" id="IPR006153">
    <property type="entry name" value="Cation/H_exchanger_TM"/>
</dbReference>
<keyword evidence="5 9" id="KW-0812">Transmembrane</keyword>
<evidence type="ECO:0000256" key="9">
    <source>
        <dbReference type="SAM" id="Phobius"/>
    </source>
</evidence>
<feature type="transmembrane region" description="Helical" evidence="9">
    <location>
        <begin position="226"/>
        <end position="252"/>
    </location>
</feature>
<dbReference type="Pfam" id="PF00999">
    <property type="entry name" value="Na_H_Exchanger"/>
    <property type="match status" value="1"/>
</dbReference>
<comment type="subcellular location">
    <subcellularLocation>
        <location evidence="1">Membrane</location>
        <topology evidence="1">Multi-pass membrane protein</topology>
    </subcellularLocation>
</comment>
<keyword evidence="8 9" id="KW-0472">Membrane</keyword>
<gene>
    <name evidence="11" type="ORF">SAMN02910343_01600</name>
</gene>
<protein>
    <submittedName>
        <fullName evidence="11">Kef-type K+ transport system, membrane component KefB</fullName>
    </submittedName>
</protein>
<dbReference type="STRING" id="209880.SAMN02910343_01600"/>
<evidence type="ECO:0000256" key="8">
    <source>
        <dbReference type="ARBA" id="ARBA00023136"/>
    </source>
</evidence>
<dbReference type="OrthoDB" id="9793589at2"/>
<dbReference type="GO" id="GO:0016020">
    <property type="term" value="C:membrane"/>
    <property type="evidence" value="ECO:0007669"/>
    <property type="project" value="UniProtKB-SubCell"/>
</dbReference>
<comment type="similarity">
    <text evidence="2">Belongs to the monovalent cation:proton antiporter 2 (CPA2) transporter (TC 2.A.37) family.</text>
</comment>
<feature type="transmembrane region" description="Helical" evidence="9">
    <location>
        <begin position="272"/>
        <end position="291"/>
    </location>
</feature>
<dbReference type="InterPro" id="IPR038770">
    <property type="entry name" value="Na+/solute_symporter_sf"/>
</dbReference>
<feature type="transmembrane region" description="Helical" evidence="9">
    <location>
        <begin position="57"/>
        <end position="77"/>
    </location>
</feature>
<feature type="transmembrane region" description="Helical" evidence="9">
    <location>
        <begin position="6"/>
        <end position="22"/>
    </location>
</feature>
<evidence type="ECO:0000256" key="6">
    <source>
        <dbReference type="ARBA" id="ARBA00022989"/>
    </source>
</evidence>
<dbReference type="PANTHER" id="PTHR43562">
    <property type="entry name" value="NAPA-TYPE SODIUM/HYDROGEN ANTIPORTER"/>
    <property type="match status" value="1"/>
</dbReference>
<feature type="domain" description="Cation/H+ exchanger transmembrane" evidence="10">
    <location>
        <begin position="15"/>
        <end position="383"/>
    </location>
</feature>
<dbReference type="EMBL" id="FMXA01000034">
    <property type="protein sequence ID" value="SDA61342.1"/>
    <property type="molecule type" value="Genomic_DNA"/>
</dbReference>
<feature type="transmembrane region" description="Helical" evidence="9">
    <location>
        <begin position="118"/>
        <end position="137"/>
    </location>
</feature>
<dbReference type="PANTHER" id="PTHR43562:SF1">
    <property type="entry name" value="NA(+)_H(+) ANTIPORTER YJBQ-RELATED"/>
    <property type="match status" value="1"/>
</dbReference>
<dbReference type="Proteomes" id="UP000199689">
    <property type="component" value="Unassembled WGS sequence"/>
</dbReference>
<evidence type="ECO:0000313" key="11">
    <source>
        <dbReference type="EMBL" id="SDA61342.1"/>
    </source>
</evidence>
<dbReference type="GO" id="GO:1902600">
    <property type="term" value="P:proton transmembrane transport"/>
    <property type="evidence" value="ECO:0007669"/>
    <property type="project" value="InterPro"/>
</dbReference>
<dbReference type="GeneID" id="87756584"/>
<evidence type="ECO:0000256" key="5">
    <source>
        <dbReference type="ARBA" id="ARBA00022692"/>
    </source>
</evidence>
<keyword evidence="4" id="KW-0050">Antiport</keyword>
<feature type="transmembrane region" description="Helical" evidence="9">
    <location>
        <begin position="298"/>
        <end position="318"/>
    </location>
</feature>
<name>A0A1G5WTK9_9FIRM</name>
<organism evidence="11 12">
    <name type="scientific">Allisonella histaminiformans</name>
    <dbReference type="NCBI Taxonomy" id="209880"/>
    <lineage>
        <taxon>Bacteria</taxon>
        <taxon>Bacillati</taxon>
        <taxon>Bacillota</taxon>
        <taxon>Negativicutes</taxon>
        <taxon>Veillonellales</taxon>
        <taxon>Veillonellaceae</taxon>
        <taxon>Allisonella</taxon>
    </lineage>
</organism>
<keyword evidence="3" id="KW-0813">Transport</keyword>
<sequence length="526" mass="57812">MHNEFISLAVIAFISAVIPMVAKSIPRRLVPETVLLLLAGSLLGPHGFHIIDSHADSIHLLSEMGCALLFLLAGFEIDPKSVTGEDGRHGLYTWIVTFILAVGAAMAVPIFAQGREGILATALLLTTTALGTLMPILKERGLMGTRIGDLILSYGTWGEVAVVLCVAVLLSTRATWQTAAILGGLFLLCVWIALMGSKSVKDGNALYRFLDSKAGASSQTPVRVTLLLLILLVTFSAVFDLDIVLGAFAAGFVLRYIIPAGSHALETKLEGMAFGFFIPLFFTVSGCTVDLKKVAAMPGYLVIFIAALVLVRSIPIILSLSLRKSTRKEISLHNRTSIALYCTTALPLIVAITGIAVRQHLMHEDVASVLIAAGALTVFLMPFLGSVLYHVVDSDPISAIKEILHSPSELPEIFHEHVHIMNKHFKEEQLQHAIWKCNRVASLKDSLRRIENETERNMMYKLAAKHLRELESLQEKSLQERQQLMIRQYAEMDKLYHAYHNGDIPTLLEWEKMMGYDKEEPATQGA</sequence>
<feature type="transmembrane region" description="Helical" evidence="9">
    <location>
        <begin position="34"/>
        <end position="51"/>
    </location>
</feature>
<evidence type="ECO:0000256" key="1">
    <source>
        <dbReference type="ARBA" id="ARBA00004141"/>
    </source>
</evidence>
<evidence type="ECO:0000256" key="3">
    <source>
        <dbReference type="ARBA" id="ARBA00022448"/>
    </source>
</evidence>
<reference evidence="11 12" key="1">
    <citation type="submission" date="2016-10" db="EMBL/GenBank/DDBJ databases">
        <authorList>
            <person name="de Groot N.N."/>
        </authorList>
    </citation>
    <scope>NUCLEOTIDE SEQUENCE [LARGE SCALE GENOMIC DNA]</scope>
    <source>
        <strain evidence="11 12">DSM 15230</strain>
    </source>
</reference>
<evidence type="ECO:0000256" key="7">
    <source>
        <dbReference type="ARBA" id="ARBA00023065"/>
    </source>
</evidence>
<keyword evidence="12" id="KW-1185">Reference proteome</keyword>
<feature type="transmembrane region" description="Helical" evidence="9">
    <location>
        <begin position="176"/>
        <end position="194"/>
    </location>
</feature>
<dbReference type="Gene3D" id="1.20.1530.20">
    <property type="match status" value="1"/>
</dbReference>